<feature type="compositionally biased region" description="Polar residues" evidence="1">
    <location>
        <begin position="298"/>
        <end position="315"/>
    </location>
</feature>
<feature type="region of interest" description="Disordered" evidence="1">
    <location>
        <begin position="444"/>
        <end position="481"/>
    </location>
</feature>
<feature type="region of interest" description="Disordered" evidence="1">
    <location>
        <begin position="378"/>
        <end position="405"/>
    </location>
</feature>
<feature type="compositionally biased region" description="Basic and acidic residues" evidence="1">
    <location>
        <begin position="86"/>
        <end position="100"/>
    </location>
</feature>
<dbReference type="EMBL" id="JBAMMX010000023">
    <property type="protein sequence ID" value="KAK6917249.1"/>
    <property type="molecule type" value="Genomic_DNA"/>
</dbReference>
<feature type="region of interest" description="Disordered" evidence="1">
    <location>
        <begin position="1"/>
        <end position="70"/>
    </location>
</feature>
<keyword evidence="3" id="KW-1185">Reference proteome</keyword>
<reference evidence="2 3" key="1">
    <citation type="submission" date="2023-12" db="EMBL/GenBank/DDBJ databases">
        <title>A high-quality genome assembly for Dillenia turbinata (Dilleniales).</title>
        <authorList>
            <person name="Chanderbali A."/>
        </authorList>
    </citation>
    <scope>NUCLEOTIDE SEQUENCE [LARGE SCALE GENOMIC DNA]</scope>
    <source>
        <strain evidence="2">LSX21</strain>
        <tissue evidence="2">Leaf</tissue>
    </source>
</reference>
<accession>A0AAN8YW42</accession>
<protein>
    <submittedName>
        <fullName evidence="2">Uncharacterized protein</fullName>
    </submittedName>
</protein>
<comment type="caution">
    <text evidence="2">The sequence shown here is derived from an EMBL/GenBank/DDBJ whole genome shotgun (WGS) entry which is preliminary data.</text>
</comment>
<feature type="compositionally biased region" description="Polar residues" evidence="1">
    <location>
        <begin position="378"/>
        <end position="392"/>
    </location>
</feature>
<dbReference type="PANTHER" id="PTHR37187">
    <property type="entry name" value="EXPRESSED PROTEIN"/>
    <property type="match status" value="1"/>
</dbReference>
<feature type="compositionally biased region" description="Basic and acidic residues" evidence="1">
    <location>
        <begin position="461"/>
        <end position="476"/>
    </location>
</feature>
<feature type="region of interest" description="Disordered" evidence="1">
    <location>
        <begin position="86"/>
        <end position="115"/>
    </location>
</feature>
<evidence type="ECO:0000256" key="1">
    <source>
        <dbReference type="SAM" id="MobiDB-lite"/>
    </source>
</evidence>
<proteinExistence type="predicted"/>
<evidence type="ECO:0000313" key="3">
    <source>
        <dbReference type="Proteomes" id="UP001370490"/>
    </source>
</evidence>
<sequence>MVGSDDLKTVDEKEGDGGDASNPTSQDNHSFMEGEEEEKSEVPPVRSIDLENKYMEEVSGDGERTHGVVIEDKGVVLIDEELKSERDFENKNAEETHDRPSTSSGRSSLDDEGQAVEEASVVELETAGEMDNSSALEGEPLVDLNENCDILSLPEEVNHVNGHARVEEIVLHVDVVPVIDPVNPDVSVNEKKFLETKNVNESVEKTMSIVNPIVSLNEKFLATENDDLCVEDTLTSDTSVPGLKENGEKVQAELDDSSPMKPVEMEVKMIKDEEIKEIIVPSLGAVNSTTKENGHELLSSSDAQTGSWNGAEETTTPEVDLALNRNVETVPPVAEGYKGMTLKTETCVAEETTNAEVNLASNETDGKVPFVSEGYEGVTSSEMDNCSKTNEGTPPPNTPFHENNSGTEVLQMGKTLEEKVDVLTPLEQDTVVYSSVIDPSPKEIEDKKLQSLNDLTTGRNNDAENTKDSAKSEGFRDQTPPVTTQLVAPLPKAQTSWMSCCGLFDLFTGSNR</sequence>
<gene>
    <name evidence="2" type="ORF">RJ641_018000</name>
</gene>
<feature type="compositionally biased region" description="Basic and acidic residues" evidence="1">
    <location>
        <begin position="48"/>
        <end position="70"/>
    </location>
</feature>
<feature type="compositionally biased region" description="Polar residues" evidence="1">
    <location>
        <begin position="450"/>
        <end position="460"/>
    </location>
</feature>
<dbReference type="Proteomes" id="UP001370490">
    <property type="component" value="Unassembled WGS sequence"/>
</dbReference>
<evidence type="ECO:0000313" key="2">
    <source>
        <dbReference type="EMBL" id="KAK6917249.1"/>
    </source>
</evidence>
<feature type="region of interest" description="Disordered" evidence="1">
    <location>
        <begin position="291"/>
        <end position="315"/>
    </location>
</feature>
<feature type="compositionally biased region" description="Basic and acidic residues" evidence="1">
    <location>
        <begin position="1"/>
        <end position="16"/>
    </location>
</feature>
<organism evidence="2 3">
    <name type="scientific">Dillenia turbinata</name>
    <dbReference type="NCBI Taxonomy" id="194707"/>
    <lineage>
        <taxon>Eukaryota</taxon>
        <taxon>Viridiplantae</taxon>
        <taxon>Streptophyta</taxon>
        <taxon>Embryophyta</taxon>
        <taxon>Tracheophyta</taxon>
        <taxon>Spermatophyta</taxon>
        <taxon>Magnoliopsida</taxon>
        <taxon>eudicotyledons</taxon>
        <taxon>Gunneridae</taxon>
        <taxon>Pentapetalae</taxon>
        <taxon>Dilleniales</taxon>
        <taxon>Dilleniaceae</taxon>
        <taxon>Dillenia</taxon>
    </lineage>
</organism>
<dbReference type="AlphaFoldDB" id="A0AAN8YW42"/>
<dbReference type="PANTHER" id="PTHR37187:SF7">
    <property type="entry name" value="EXPRESSED PROTEIN"/>
    <property type="match status" value="1"/>
</dbReference>
<name>A0AAN8YW42_9MAGN</name>